<name>A0A3A8ERL4_9GAMM</name>
<evidence type="ECO:0000313" key="3">
    <source>
        <dbReference type="EMBL" id="RKG36769.1"/>
    </source>
</evidence>
<feature type="transmembrane region" description="Helical" evidence="1">
    <location>
        <begin position="219"/>
        <end position="238"/>
    </location>
</feature>
<dbReference type="InterPro" id="IPR000253">
    <property type="entry name" value="FHA_dom"/>
</dbReference>
<dbReference type="InterPro" id="IPR008984">
    <property type="entry name" value="SMAD_FHA_dom_sf"/>
</dbReference>
<dbReference type="CDD" id="cd00060">
    <property type="entry name" value="FHA"/>
    <property type="match status" value="1"/>
</dbReference>
<sequence>MTWKLQAITGEFEGQEVSIERDMLIGRHQDADLVLQSAEISRRHAAFLLKDDVLWVQDLKSSNGTFVNDIRIEHDKMLKEGDIVQFASIKFNVLAPAKVKPEIEQTVSEIEIEPITQAVEQPIQQPSEAIATAEIETPVIAEKTVAQQMNEQGMPELAARDNNVQLTRDGMPTGMGVPKPAPIPEGVDLKTQVEQAPVVIPESPSVVDQQLEEKKNTSVGLITIVTLVILAIIVWLFFK</sequence>
<feature type="domain" description="FHA" evidence="2">
    <location>
        <begin position="23"/>
        <end position="72"/>
    </location>
</feature>
<dbReference type="Pfam" id="PF00498">
    <property type="entry name" value="FHA"/>
    <property type="match status" value="1"/>
</dbReference>
<dbReference type="EMBL" id="RAXT01000035">
    <property type="protein sequence ID" value="RKG36769.1"/>
    <property type="molecule type" value="Genomic_DNA"/>
</dbReference>
<gene>
    <name evidence="3" type="ORF">D7V20_13685</name>
</gene>
<dbReference type="SUPFAM" id="SSF49879">
    <property type="entry name" value="SMAD/FHA domain"/>
    <property type="match status" value="1"/>
</dbReference>
<dbReference type="AlphaFoldDB" id="A0A3A8ERL4"/>
<dbReference type="Proteomes" id="UP000280405">
    <property type="component" value="Unassembled WGS sequence"/>
</dbReference>
<dbReference type="OrthoDB" id="9815482at2"/>
<keyword evidence="1" id="KW-0472">Membrane</keyword>
<dbReference type="SMART" id="SM00240">
    <property type="entry name" value="FHA"/>
    <property type="match status" value="1"/>
</dbReference>
<keyword evidence="4" id="KW-1185">Reference proteome</keyword>
<accession>A0A3A8ERL4</accession>
<comment type="caution">
    <text evidence="3">The sequence shown here is derived from an EMBL/GenBank/DDBJ whole genome shotgun (WGS) entry which is preliminary data.</text>
</comment>
<dbReference type="Gene3D" id="2.60.200.20">
    <property type="match status" value="1"/>
</dbReference>
<dbReference type="PANTHER" id="PTHR23308">
    <property type="entry name" value="NUCLEAR INHIBITOR OF PROTEIN PHOSPHATASE-1"/>
    <property type="match status" value="1"/>
</dbReference>
<protein>
    <submittedName>
        <fullName evidence="3">FHA domain-containing protein</fullName>
    </submittedName>
</protein>
<dbReference type="PROSITE" id="PS50006">
    <property type="entry name" value="FHA_DOMAIN"/>
    <property type="match status" value="1"/>
</dbReference>
<organism evidence="3 4">
    <name type="scientific">Acinetobacter rongchengensis</name>
    <dbReference type="NCBI Taxonomy" id="2419601"/>
    <lineage>
        <taxon>Bacteria</taxon>
        <taxon>Pseudomonadati</taxon>
        <taxon>Pseudomonadota</taxon>
        <taxon>Gammaproteobacteria</taxon>
        <taxon>Moraxellales</taxon>
        <taxon>Moraxellaceae</taxon>
        <taxon>Acinetobacter</taxon>
    </lineage>
</organism>
<evidence type="ECO:0000256" key="1">
    <source>
        <dbReference type="SAM" id="Phobius"/>
    </source>
</evidence>
<evidence type="ECO:0000313" key="4">
    <source>
        <dbReference type="Proteomes" id="UP000280405"/>
    </source>
</evidence>
<dbReference type="InterPro" id="IPR050923">
    <property type="entry name" value="Cell_Proc_Reg/RNA_Proc"/>
</dbReference>
<keyword evidence="1" id="KW-1133">Transmembrane helix</keyword>
<reference evidence="3 4" key="1">
    <citation type="submission" date="2018-09" db="EMBL/GenBank/DDBJ databases">
        <title>The draft genome of Acinetobacter spp. strains.</title>
        <authorList>
            <person name="Qin J."/>
            <person name="Feng Y."/>
            <person name="Zong Z."/>
        </authorList>
    </citation>
    <scope>NUCLEOTIDE SEQUENCE [LARGE SCALE GENOMIC DNA]</scope>
    <source>
        <strain evidence="3 4">WCHAc060115</strain>
    </source>
</reference>
<dbReference type="RefSeq" id="WP_120384748.1">
    <property type="nucleotide sequence ID" value="NZ_RAXT01000035.1"/>
</dbReference>
<keyword evidence="1" id="KW-0812">Transmembrane</keyword>
<evidence type="ECO:0000259" key="2">
    <source>
        <dbReference type="PROSITE" id="PS50006"/>
    </source>
</evidence>
<proteinExistence type="predicted"/>